<sequence length="109" mass="11695">NRLDAADKPACYQLLIAESGRAAYQVAFGPLNLAGSNRVDKAAVTCPVLSLAGADDRIVPAAAGRAMADWYGGAPRIDHREYAEHAHMMMFEPGGDARVQEIIGWLDAR</sequence>
<keyword evidence="2" id="KW-1185">Reference proteome</keyword>
<gene>
    <name evidence="1" type="ORF">C5O18_06265</name>
</gene>
<evidence type="ECO:0000313" key="2">
    <source>
        <dbReference type="Proteomes" id="UP000243900"/>
    </source>
</evidence>
<accession>A0A2P6AS97</accession>
<protein>
    <recommendedName>
        <fullName evidence="3">Alpha/beta hydrolase</fullName>
    </recommendedName>
</protein>
<reference evidence="2" key="1">
    <citation type="submission" date="2018-02" db="EMBL/GenBank/DDBJ databases">
        <title>Genome sequencing of Solimonas sp. HR-BB.</title>
        <authorList>
            <person name="Lee Y."/>
            <person name="Jeon C.O."/>
        </authorList>
    </citation>
    <scope>NUCLEOTIDE SEQUENCE [LARGE SCALE GENOMIC DNA]</scope>
    <source>
        <strain evidence="2">HR-E</strain>
    </source>
</reference>
<name>A0A2P6AS97_9GAMM</name>
<dbReference type="Proteomes" id="UP000243900">
    <property type="component" value="Unassembled WGS sequence"/>
</dbReference>
<proteinExistence type="predicted"/>
<dbReference type="Gene3D" id="3.40.50.1820">
    <property type="entry name" value="alpha/beta hydrolase"/>
    <property type="match status" value="1"/>
</dbReference>
<evidence type="ECO:0008006" key="3">
    <source>
        <dbReference type="Google" id="ProtNLM"/>
    </source>
</evidence>
<comment type="caution">
    <text evidence="1">The sequence shown here is derived from an EMBL/GenBank/DDBJ whole genome shotgun (WGS) entry which is preliminary data.</text>
</comment>
<organism evidence="1 2">
    <name type="scientific">Amnimonas aquatica</name>
    <dbReference type="NCBI Taxonomy" id="2094561"/>
    <lineage>
        <taxon>Bacteria</taxon>
        <taxon>Pseudomonadati</taxon>
        <taxon>Pseudomonadota</taxon>
        <taxon>Gammaproteobacteria</taxon>
        <taxon>Moraxellales</taxon>
        <taxon>Moraxellaceae</taxon>
        <taxon>Amnimonas</taxon>
    </lineage>
</organism>
<evidence type="ECO:0000313" key="1">
    <source>
        <dbReference type="EMBL" id="PQA41236.1"/>
    </source>
</evidence>
<dbReference type="InterPro" id="IPR029058">
    <property type="entry name" value="AB_hydrolase_fold"/>
</dbReference>
<feature type="non-terminal residue" evidence="1">
    <location>
        <position position="1"/>
    </location>
</feature>
<dbReference type="EMBL" id="PTQZ01000132">
    <property type="protein sequence ID" value="PQA41236.1"/>
    <property type="molecule type" value="Genomic_DNA"/>
</dbReference>
<dbReference type="RefSeq" id="WP_206389760.1">
    <property type="nucleotide sequence ID" value="NZ_PTQZ01000132.1"/>
</dbReference>
<dbReference type="AlphaFoldDB" id="A0A2P6AS97"/>
<dbReference type="SUPFAM" id="SSF53474">
    <property type="entry name" value="alpha/beta-Hydrolases"/>
    <property type="match status" value="1"/>
</dbReference>